<evidence type="ECO:0000259" key="6">
    <source>
        <dbReference type="PROSITE" id="PS50175"/>
    </source>
</evidence>
<dbReference type="GO" id="GO:0003676">
    <property type="term" value="F:nucleic acid binding"/>
    <property type="evidence" value="ECO:0007669"/>
    <property type="project" value="InterPro"/>
</dbReference>
<dbReference type="AlphaFoldDB" id="A0A6G0Y487"/>
<dbReference type="PANTHER" id="PTHR33223">
    <property type="entry name" value="CCHC-TYPE DOMAIN-CONTAINING PROTEIN"/>
    <property type="match status" value="1"/>
</dbReference>
<keyword evidence="2" id="KW-0863">Zinc-finger</keyword>
<dbReference type="PROSITE" id="PS50175">
    <property type="entry name" value="ASP_PROT_RETROV"/>
    <property type="match status" value="1"/>
</dbReference>
<dbReference type="GO" id="GO:0004190">
    <property type="term" value="F:aspartic-type endopeptidase activity"/>
    <property type="evidence" value="ECO:0007669"/>
    <property type="project" value="InterPro"/>
</dbReference>
<proteinExistence type="predicted"/>
<evidence type="ECO:0000313" key="8">
    <source>
        <dbReference type="Proteomes" id="UP000478052"/>
    </source>
</evidence>
<dbReference type="PROSITE" id="PS50158">
    <property type="entry name" value="ZF_CCHC"/>
    <property type="match status" value="1"/>
</dbReference>
<dbReference type="SUPFAM" id="SSF57756">
    <property type="entry name" value="Retrovirus zinc finger-like domains"/>
    <property type="match status" value="1"/>
</dbReference>
<evidence type="ECO:0000256" key="3">
    <source>
        <dbReference type="SAM" id="Coils"/>
    </source>
</evidence>
<dbReference type="InterPro" id="IPR001995">
    <property type="entry name" value="Peptidase_A2_cat"/>
</dbReference>
<dbReference type="GO" id="GO:0006508">
    <property type="term" value="P:proteolysis"/>
    <property type="evidence" value="ECO:0007669"/>
    <property type="project" value="InterPro"/>
</dbReference>
<feature type="non-terminal residue" evidence="7">
    <location>
        <position position="464"/>
    </location>
</feature>
<dbReference type="InterPro" id="IPR036875">
    <property type="entry name" value="Znf_CCHC_sf"/>
</dbReference>
<dbReference type="EMBL" id="VUJU01006340">
    <property type="protein sequence ID" value="KAF0748803.1"/>
    <property type="molecule type" value="Genomic_DNA"/>
</dbReference>
<dbReference type="OrthoDB" id="8193998at2759"/>
<dbReference type="Proteomes" id="UP000478052">
    <property type="component" value="Unassembled WGS sequence"/>
</dbReference>
<evidence type="ECO:0000259" key="5">
    <source>
        <dbReference type="PROSITE" id="PS50158"/>
    </source>
</evidence>
<name>A0A6G0Y487_APHCR</name>
<dbReference type="InterPro" id="IPR021109">
    <property type="entry name" value="Peptidase_aspartic_dom_sf"/>
</dbReference>
<feature type="region of interest" description="Disordered" evidence="4">
    <location>
        <begin position="300"/>
        <end position="322"/>
    </location>
</feature>
<reference evidence="7 8" key="1">
    <citation type="submission" date="2019-08" db="EMBL/GenBank/DDBJ databases">
        <title>Whole genome of Aphis craccivora.</title>
        <authorList>
            <person name="Voronova N.V."/>
            <person name="Shulinski R.S."/>
            <person name="Bandarenka Y.V."/>
            <person name="Zhorov D.G."/>
            <person name="Warner D."/>
        </authorList>
    </citation>
    <scope>NUCLEOTIDE SEQUENCE [LARGE SCALE GENOMIC DNA]</scope>
    <source>
        <strain evidence="7">180601</strain>
        <tissue evidence="7">Whole Body</tissue>
    </source>
</reference>
<dbReference type="SMART" id="SM00343">
    <property type="entry name" value="ZnF_C2HC"/>
    <property type="match status" value="2"/>
</dbReference>
<dbReference type="PANTHER" id="PTHR33223:SF6">
    <property type="entry name" value="CCHC-TYPE DOMAIN-CONTAINING PROTEIN"/>
    <property type="match status" value="1"/>
</dbReference>
<gene>
    <name evidence="7" type="ORF">FWK35_00018332</name>
</gene>
<evidence type="ECO:0000256" key="1">
    <source>
        <dbReference type="ARBA" id="ARBA00022801"/>
    </source>
</evidence>
<keyword evidence="3" id="KW-0175">Coiled coil</keyword>
<evidence type="ECO:0000256" key="2">
    <source>
        <dbReference type="PROSITE-ProRule" id="PRU00047"/>
    </source>
</evidence>
<evidence type="ECO:0000256" key="4">
    <source>
        <dbReference type="SAM" id="MobiDB-lite"/>
    </source>
</evidence>
<feature type="domain" description="Peptidase A2" evidence="6">
    <location>
        <begin position="355"/>
        <end position="435"/>
    </location>
</feature>
<dbReference type="Gene3D" id="4.10.60.10">
    <property type="entry name" value="Zinc finger, CCHC-type"/>
    <property type="match status" value="1"/>
</dbReference>
<feature type="domain" description="CCHC-type" evidence="5">
    <location>
        <begin position="229"/>
        <end position="245"/>
    </location>
</feature>
<dbReference type="GO" id="GO:0008270">
    <property type="term" value="F:zinc ion binding"/>
    <property type="evidence" value="ECO:0007669"/>
    <property type="project" value="UniProtKB-KW"/>
</dbReference>
<feature type="coiled-coil region" evidence="3">
    <location>
        <begin position="191"/>
        <end position="218"/>
    </location>
</feature>
<keyword evidence="8" id="KW-1185">Reference proteome</keyword>
<keyword evidence="1" id="KW-0378">Hydrolase</keyword>
<evidence type="ECO:0000313" key="7">
    <source>
        <dbReference type="EMBL" id="KAF0748803.1"/>
    </source>
</evidence>
<accession>A0A6G0Y487</accession>
<keyword evidence="2" id="KW-0862">Zinc</keyword>
<dbReference type="CDD" id="cd00303">
    <property type="entry name" value="retropepsin_like"/>
    <property type="match status" value="1"/>
</dbReference>
<dbReference type="Gene3D" id="2.40.70.10">
    <property type="entry name" value="Acid Proteases"/>
    <property type="match status" value="1"/>
</dbReference>
<sequence length="464" mass="52540">MSESPNRCWEVTHYNPQTLRTTIMSVTLGIESAIRMIPTFSGGSETDLASYILECNYIIENVSETLKPMVFKRMLTSLKGEAFQAVRYRSIPDWPALEAHLRKVFGSTHSIGFLQTNLYNIKQKYDEDIKSFAARTEKCYYDLVSALTVGLNKSDAAAIANTYKSGARNAFINGAQTAIRSLLRARNVSTLEEAITLAIEEEEDIKNLNRRFNTNKNNGKNNANKKNIKCDKCSKMGHYANECRSNASTSGSTGFRNPINNRDEKTVVIKKEYQGQVRFCTYCRKNNHNIEECRKRKYNEQKRNTGSNEDENENLTTSQSNRTASEIKQNYVRVVTNFEEEHIICSSHDFDPQHIKLLIDSGAEMNLIKLSALNGQVIVNECEKRTIKGINETPIFTIGTIVTTMQINGVGVLVKFDVVFDDFPINESGIIGRNFLKQNKVIMDYNQNTLTIPEQTGLKEIILP</sequence>
<dbReference type="InterPro" id="IPR001878">
    <property type="entry name" value="Znf_CCHC"/>
</dbReference>
<comment type="caution">
    <text evidence="7">The sequence shown here is derived from an EMBL/GenBank/DDBJ whole genome shotgun (WGS) entry which is preliminary data.</text>
</comment>
<dbReference type="SUPFAM" id="SSF50630">
    <property type="entry name" value="Acid proteases"/>
    <property type="match status" value="1"/>
</dbReference>
<protein>
    <submittedName>
        <fullName evidence="7">Protein DDB G0276689-like</fullName>
    </submittedName>
</protein>
<keyword evidence="2" id="KW-0479">Metal-binding</keyword>
<organism evidence="7 8">
    <name type="scientific">Aphis craccivora</name>
    <name type="common">Cowpea aphid</name>
    <dbReference type="NCBI Taxonomy" id="307492"/>
    <lineage>
        <taxon>Eukaryota</taxon>
        <taxon>Metazoa</taxon>
        <taxon>Ecdysozoa</taxon>
        <taxon>Arthropoda</taxon>
        <taxon>Hexapoda</taxon>
        <taxon>Insecta</taxon>
        <taxon>Pterygota</taxon>
        <taxon>Neoptera</taxon>
        <taxon>Paraneoptera</taxon>
        <taxon>Hemiptera</taxon>
        <taxon>Sternorrhyncha</taxon>
        <taxon>Aphidomorpha</taxon>
        <taxon>Aphidoidea</taxon>
        <taxon>Aphididae</taxon>
        <taxon>Aphidini</taxon>
        <taxon>Aphis</taxon>
        <taxon>Aphis</taxon>
    </lineage>
</organism>